<evidence type="ECO:0000256" key="1">
    <source>
        <dbReference type="SAM" id="Coils"/>
    </source>
</evidence>
<reference evidence="2 3" key="1">
    <citation type="submission" date="2019-09" db="EMBL/GenBank/DDBJ databases">
        <title>A chromosome-level genome assembly of the Chinese tupelo Nyssa sinensis.</title>
        <authorList>
            <person name="Yang X."/>
            <person name="Kang M."/>
            <person name="Yang Y."/>
            <person name="Xiong H."/>
            <person name="Wang M."/>
            <person name="Zhang Z."/>
            <person name="Wang Z."/>
            <person name="Wu H."/>
            <person name="Ma T."/>
            <person name="Liu J."/>
            <person name="Xi Z."/>
        </authorList>
    </citation>
    <scope>NUCLEOTIDE SEQUENCE [LARGE SCALE GENOMIC DNA]</scope>
    <source>
        <strain evidence="2">J267</strain>
        <tissue evidence="2">Leaf</tissue>
    </source>
</reference>
<dbReference type="OrthoDB" id="6436679at2759"/>
<evidence type="ECO:0000313" key="2">
    <source>
        <dbReference type="EMBL" id="KAA8547314.1"/>
    </source>
</evidence>
<gene>
    <name evidence="2" type="ORF">F0562_003822</name>
</gene>
<keyword evidence="1" id="KW-0175">Coiled coil</keyword>
<protein>
    <submittedName>
        <fullName evidence="2">Uncharacterized protein</fullName>
    </submittedName>
</protein>
<evidence type="ECO:0000313" key="3">
    <source>
        <dbReference type="Proteomes" id="UP000325577"/>
    </source>
</evidence>
<name>A0A5J5BXB1_9ASTE</name>
<proteinExistence type="predicted"/>
<sequence length="168" mass="19131">MAWDLSWEKIPGEFSQVSVTQAVYSAFISLCKALHNMAVLSEIKYEPYDLESQLQQQLLSSNEATQKIEELKKKVEDIKVELRTTHSLIENLKKKLAKSSNTVSFQDSEIILLGNEVPGLNRKIFELRSDLSIVETVTSKAEMRHRSKIKVARVDAVKEQKDKILKLG</sequence>
<feature type="coiled-coil region" evidence="1">
    <location>
        <begin position="54"/>
        <end position="95"/>
    </location>
</feature>
<accession>A0A5J5BXB1</accession>
<organism evidence="2 3">
    <name type="scientific">Nyssa sinensis</name>
    <dbReference type="NCBI Taxonomy" id="561372"/>
    <lineage>
        <taxon>Eukaryota</taxon>
        <taxon>Viridiplantae</taxon>
        <taxon>Streptophyta</taxon>
        <taxon>Embryophyta</taxon>
        <taxon>Tracheophyta</taxon>
        <taxon>Spermatophyta</taxon>
        <taxon>Magnoliopsida</taxon>
        <taxon>eudicotyledons</taxon>
        <taxon>Gunneridae</taxon>
        <taxon>Pentapetalae</taxon>
        <taxon>asterids</taxon>
        <taxon>Cornales</taxon>
        <taxon>Nyssaceae</taxon>
        <taxon>Nyssa</taxon>
    </lineage>
</organism>
<dbReference type="EMBL" id="CM018032">
    <property type="protein sequence ID" value="KAA8547314.1"/>
    <property type="molecule type" value="Genomic_DNA"/>
</dbReference>
<dbReference type="Proteomes" id="UP000325577">
    <property type="component" value="Linkage Group LG1"/>
</dbReference>
<keyword evidence="3" id="KW-1185">Reference proteome</keyword>
<dbReference type="AlphaFoldDB" id="A0A5J5BXB1"/>